<keyword evidence="7" id="KW-1185">Reference proteome</keyword>
<evidence type="ECO:0000256" key="3">
    <source>
        <dbReference type="ARBA" id="ARBA00023237"/>
    </source>
</evidence>
<evidence type="ECO:0000259" key="5">
    <source>
        <dbReference type="PROSITE" id="PS51123"/>
    </source>
</evidence>
<keyword evidence="3" id="KW-0998">Cell outer membrane</keyword>
<dbReference type="InterPro" id="IPR006664">
    <property type="entry name" value="OMP_bac"/>
</dbReference>
<comment type="caution">
    <text evidence="6">The sequence shown here is derived from an EMBL/GenBank/DDBJ whole genome shotgun (WGS) entry which is preliminary data.</text>
</comment>
<dbReference type="InterPro" id="IPR050330">
    <property type="entry name" value="Bact_OuterMem_StrucFunc"/>
</dbReference>
<evidence type="ECO:0000256" key="1">
    <source>
        <dbReference type="ARBA" id="ARBA00004442"/>
    </source>
</evidence>
<dbReference type="CDD" id="cd07185">
    <property type="entry name" value="OmpA_C-like"/>
    <property type="match status" value="1"/>
</dbReference>
<gene>
    <name evidence="6" type="ORF">KP803_09450</name>
</gene>
<comment type="subcellular location">
    <subcellularLocation>
        <location evidence="1">Cell outer membrane</location>
    </subcellularLocation>
</comment>
<evidence type="ECO:0000313" key="6">
    <source>
        <dbReference type="EMBL" id="MCK6263496.1"/>
    </source>
</evidence>
<sequence length="203" mass="22210">MKYFTLPILLVLAGCGNLSEMSMGGNMLDVAPKGDVELRYPEWRKAPQISTAEVEGPMGQQRTSSYDSLQSFLIRNGVDYEVLPGNHVMVKLKDTIKFETGSAQVSSDSSYWLGMMGGYLAQQPGIDIVIDGHADSTGTPNFNDGLSLQRAKQVKQTLLKNNVAMDSIFTRGYGEYVPACTNKTKAGKACNRRVEVLFVVSNN</sequence>
<dbReference type="Pfam" id="PF00691">
    <property type="entry name" value="OmpA"/>
    <property type="match status" value="1"/>
</dbReference>
<dbReference type="PRINTS" id="PR01021">
    <property type="entry name" value="OMPADOMAIN"/>
</dbReference>
<protein>
    <submittedName>
        <fullName evidence="6">OmpA family protein</fullName>
    </submittedName>
</protein>
<proteinExistence type="predicted"/>
<dbReference type="PROSITE" id="PS51257">
    <property type="entry name" value="PROKAR_LIPOPROTEIN"/>
    <property type="match status" value="1"/>
</dbReference>
<dbReference type="PANTHER" id="PTHR30329:SF21">
    <property type="entry name" value="LIPOPROTEIN YIAD-RELATED"/>
    <property type="match status" value="1"/>
</dbReference>
<dbReference type="PANTHER" id="PTHR30329">
    <property type="entry name" value="STATOR ELEMENT OF FLAGELLAR MOTOR COMPLEX"/>
    <property type="match status" value="1"/>
</dbReference>
<accession>A0A9X2BH19</accession>
<feature type="domain" description="OmpA-like" evidence="5">
    <location>
        <begin position="85"/>
        <end position="202"/>
    </location>
</feature>
<evidence type="ECO:0000256" key="4">
    <source>
        <dbReference type="PROSITE-ProRule" id="PRU00473"/>
    </source>
</evidence>
<dbReference type="RefSeq" id="WP_248008580.1">
    <property type="nucleotide sequence ID" value="NZ_JAJHVV010000005.1"/>
</dbReference>
<dbReference type="EMBL" id="JAJHVV010000005">
    <property type="protein sequence ID" value="MCK6263496.1"/>
    <property type="molecule type" value="Genomic_DNA"/>
</dbReference>
<dbReference type="Gene3D" id="3.30.1330.60">
    <property type="entry name" value="OmpA-like domain"/>
    <property type="match status" value="1"/>
</dbReference>
<keyword evidence="2 4" id="KW-0472">Membrane</keyword>
<dbReference type="InterPro" id="IPR006665">
    <property type="entry name" value="OmpA-like"/>
</dbReference>
<reference evidence="6" key="1">
    <citation type="submission" date="2021-11" db="EMBL/GenBank/DDBJ databases">
        <title>Vibrio ZSDE26 sp. nov. and Vibrio ZSDZ34 sp. nov., isolated from coastal seawater in Qingdao.</title>
        <authorList>
            <person name="Zhang P."/>
        </authorList>
    </citation>
    <scope>NUCLEOTIDE SEQUENCE</scope>
    <source>
        <strain evidence="6">ZSDE26</strain>
    </source>
</reference>
<organism evidence="6 7">
    <name type="scientific">Vibrio amylolyticus</name>
    <dbReference type="NCBI Taxonomy" id="2847292"/>
    <lineage>
        <taxon>Bacteria</taxon>
        <taxon>Pseudomonadati</taxon>
        <taxon>Pseudomonadota</taxon>
        <taxon>Gammaproteobacteria</taxon>
        <taxon>Vibrionales</taxon>
        <taxon>Vibrionaceae</taxon>
        <taxon>Vibrio</taxon>
    </lineage>
</organism>
<dbReference type="InterPro" id="IPR036737">
    <property type="entry name" value="OmpA-like_sf"/>
</dbReference>
<evidence type="ECO:0000256" key="2">
    <source>
        <dbReference type="ARBA" id="ARBA00023136"/>
    </source>
</evidence>
<name>A0A9X2BH19_9VIBR</name>
<dbReference type="PROSITE" id="PS51123">
    <property type="entry name" value="OMPA_2"/>
    <property type="match status" value="1"/>
</dbReference>
<dbReference type="AlphaFoldDB" id="A0A9X2BH19"/>
<dbReference type="GO" id="GO:0009279">
    <property type="term" value="C:cell outer membrane"/>
    <property type="evidence" value="ECO:0007669"/>
    <property type="project" value="UniProtKB-SubCell"/>
</dbReference>
<dbReference type="Proteomes" id="UP001139559">
    <property type="component" value="Unassembled WGS sequence"/>
</dbReference>
<evidence type="ECO:0000313" key="7">
    <source>
        <dbReference type="Proteomes" id="UP001139559"/>
    </source>
</evidence>
<dbReference type="SUPFAM" id="SSF103088">
    <property type="entry name" value="OmpA-like"/>
    <property type="match status" value="1"/>
</dbReference>